<evidence type="ECO:0000313" key="2">
    <source>
        <dbReference type="Proteomes" id="UP001589619"/>
    </source>
</evidence>
<name>A0ABV5W0B8_9BACL</name>
<dbReference type="EMBL" id="JBHMAG010000013">
    <property type="protein sequence ID" value="MFB9753773.1"/>
    <property type="molecule type" value="Genomic_DNA"/>
</dbReference>
<comment type="caution">
    <text evidence="1">The sequence shown here is derived from an EMBL/GenBank/DDBJ whole genome shotgun (WGS) entry which is preliminary data.</text>
</comment>
<sequence>MSEPLLSWTALRDLLGLLYRHAPAEACDYARAAVRNRYTGLTGWKRAVASLSKQLDHAPDGGSEAFLPLLESSETRDDRFLYAVLRRYAGDRPAYQFREKWSPDQLIRLYVWIHAHSTFFAKTWRGTASDWKQTILGHGFSDNKLQPAHVLRLTRLLPDCEVARHQWEMVRQNYERDTWRPPAMSTLIHMIDNGKSRPITSGEHLLGVVRDSLQAFENDWRRSENSLIPLLWNEQRPEVEGKQKRTAGKTKYAPKDENTLSDVLNYHFSKDLDQRGITFNREVEVHRSQGEESGARLDLKVEVPASSGNQHLRVYIELKGCWHNNLEQLMEEQLVRKYMIPHQCFQGLYVIGWFTCPQWDEKWDYRAGKAPSYSLAEARRRFHEKAEQLSIRYQMHIEAVVLDLSLR</sequence>
<proteinExistence type="predicted"/>
<dbReference type="Proteomes" id="UP001589619">
    <property type="component" value="Unassembled WGS sequence"/>
</dbReference>
<gene>
    <name evidence="1" type="ORF">ACFFNY_19570</name>
</gene>
<organism evidence="1 2">
    <name type="scientific">Paenibacillus hodogayensis</name>
    <dbReference type="NCBI Taxonomy" id="279208"/>
    <lineage>
        <taxon>Bacteria</taxon>
        <taxon>Bacillati</taxon>
        <taxon>Bacillota</taxon>
        <taxon>Bacilli</taxon>
        <taxon>Bacillales</taxon>
        <taxon>Paenibacillaceae</taxon>
        <taxon>Paenibacillus</taxon>
    </lineage>
</organism>
<protein>
    <submittedName>
        <fullName evidence="1">Uncharacterized protein</fullName>
    </submittedName>
</protein>
<dbReference type="RefSeq" id="WP_344914955.1">
    <property type="nucleotide sequence ID" value="NZ_BAAAYO010000014.1"/>
</dbReference>
<accession>A0ABV5W0B8</accession>
<keyword evidence="2" id="KW-1185">Reference proteome</keyword>
<reference evidence="1 2" key="1">
    <citation type="submission" date="2024-09" db="EMBL/GenBank/DDBJ databases">
        <authorList>
            <person name="Sun Q."/>
            <person name="Mori K."/>
        </authorList>
    </citation>
    <scope>NUCLEOTIDE SEQUENCE [LARGE SCALE GENOMIC DNA]</scope>
    <source>
        <strain evidence="1 2">JCM 12520</strain>
    </source>
</reference>
<evidence type="ECO:0000313" key="1">
    <source>
        <dbReference type="EMBL" id="MFB9753773.1"/>
    </source>
</evidence>